<keyword evidence="2" id="KW-1185">Reference proteome</keyword>
<protein>
    <submittedName>
        <fullName evidence="1">Uncharacterized protein</fullName>
    </submittedName>
</protein>
<organism evidence="1 2">
    <name type="scientific">Glarea lozoyensis (strain ATCC 74030 / MF5533)</name>
    <dbReference type="NCBI Taxonomy" id="1104152"/>
    <lineage>
        <taxon>Eukaryota</taxon>
        <taxon>Fungi</taxon>
        <taxon>Dikarya</taxon>
        <taxon>Ascomycota</taxon>
        <taxon>Pezizomycotina</taxon>
        <taxon>Leotiomycetes</taxon>
        <taxon>Helotiales</taxon>
        <taxon>Helotiaceae</taxon>
        <taxon>Glarea</taxon>
    </lineage>
</organism>
<evidence type="ECO:0000313" key="1">
    <source>
        <dbReference type="EMBL" id="EHL00862.1"/>
    </source>
</evidence>
<name>H0EL19_GLAL7</name>
<dbReference type="EMBL" id="AGUE01000073">
    <property type="protein sequence ID" value="EHL00862.1"/>
    <property type="molecule type" value="Genomic_DNA"/>
</dbReference>
<accession>H0EL19</accession>
<proteinExistence type="predicted"/>
<comment type="caution">
    <text evidence="1">The sequence shown here is derived from an EMBL/GenBank/DDBJ whole genome shotgun (WGS) entry which is preliminary data.</text>
</comment>
<evidence type="ECO:0000313" key="2">
    <source>
        <dbReference type="Proteomes" id="UP000005446"/>
    </source>
</evidence>
<sequence>MPQTHDLEKVLSKYYNAWLVVAELSLLQAGSYPSCFNNVIISLAINE</sequence>
<reference evidence="1 2" key="1">
    <citation type="journal article" date="2012" name="Eukaryot. Cell">
        <title>Genome sequence of the fungus Glarea lozoyensis: the first genome sequence of a species from the Helotiaceae family.</title>
        <authorList>
            <person name="Youssar L."/>
            <person name="Gruening B.A."/>
            <person name="Erxleben A."/>
            <person name="Guenther S."/>
            <person name="Huettel W."/>
        </authorList>
    </citation>
    <scope>NUCLEOTIDE SEQUENCE [LARGE SCALE GENOMIC DNA]</scope>
    <source>
        <strain evidence="2">ATCC 74030 / MF5533</strain>
    </source>
</reference>
<dbReference type="AlphaFoldDB" id="H0EL19"/>
<gene>
    <name evidence="1" type="ORF">M7I_3255</name>
</gene>
<dbReference type="HOGENOM" id="CLU_3175489_0_0_1"/>
<dbReference type="InParanoid" id="H0EL19"/>
<dbReference type="Proteomes" id="UP000005446">
    <property type="component" value="Unassembled WGS sequence"/>
</dbReference>